<accession>A0AAE0W2F6</accession>
<feature type="non-terminal residue" evidence="2">
    <location>
        <position position="70"/>
    </location>
</feature>
<reference evidence="2" key="1">
    <citation type="journal article" date="2021" name="Genome Biol. Evol.">
        <title>A High-Quality Reference Genome for a Parasitic Bivalve with Doubly Uniparental Inheritance (Bivalvia: Unionida).</title>
        <authorList>
            <person name="Smith C.H."/>
        </authorList>
    </citation>
    <scope>NUCLEOTIDE SEQUENCE</scope>
    <source>
        <strain evidence="2">CHS0354</strain>
    </source>
</reference>
<reference evidence="2" key="2">
    <citation type="journal article" date="2021" name="Genome Biol. Evol.">
        <title>Developing a high-quality reference genome for a parasitic bivalve with doubly uniparental inheritance (Bivalvia: Unionida).</title>
        <authorList>
            <person name="Smith C.H."/>
        </authorList>
    </citation>
    <scope>NUCLEOTIDE SEQUENCE</scope>
    <source>
        <strain evidence="2">CHS0354</strain>
        <tissue evidence="2">Mantle</tissue>
    </source>
</reference>
<feature type="compositionally biased region" description="Basic and acidic residues" evidence="1">
    <location>
        <begin position="9"/>
        <end position="24"/>
    </location>
</feature>
<reference evidence="2" key="3">
    <citation type="submission" date="2023-05" db="EMBL/GenBank/DDBJ databases">
        <authorList>
            <person name="Smith C.H."/>
        </authorList>
    </citation>
    <scope>NUCLEOTIDE SEQUENCE</scope>
    <source>
        <strain evidence="2">CHS0354</strain>
        <tissue evidence="2">Mantle</tissue>
    </source>
</reference>
<evidence type="ECO:0000256" key="1">
    <source>
        <dbReference type="SAM" id="MobiDB-lite"/>
    </source>
</evidence>
<evidence type="ECO:0000313" key="3">
    <source>
        <dbReference type="Proteomes" id="UP001195483"/>
    </source>
</evidence>
<evidence type="ECO:0000313" key="2">
    <source>
        <dbReference type="EMBL" id="KAK3598619.1"/>
    </source>
</evidence>
<dbReference type="Proteomes" id="UP001195483">
    <property type="component" value="Unassembled WGS sequence"/>
</dbReference>
<dbReference type="EMBL" id="JAEAOA010002198">
    <property type="protein sequence ID" value="KAK3598619.1"/>
    <property type="molecule type" value="Genomic_DNA"/>
</dbReference>
<comment type="caution">
    <text evidence="2">The sequence shown here is derived from an EMBL/GenBank/DDBJ whole genome shotgun (WGS) entry which is preliminary data.</text>
</comment>
<proteinExistence type="predicted"/>
<name>A0AAE0W2F6_9BIVA</name>
<organism evidence="2 3">
    <name type="scientific">Potamilus streckersoni</name>
    <dbReference type="NCBI Taxonomy" id="2493646"/>
    <lineage>
        <taxon>Eukaryota</taxon>
        <taxon>Metazoa</taxon>
        <taxon>Spiralia</taxon>
        <taxon>Lophotrochozoa</taxon>
        <taxon>Mollusca</taxon>
        <taxon>Bivalvia</taxon>
        <taxon>Autobranchia</taxon>
        <taxon>Heteroconchia</taxon>
        <taxon>Palaeoheterodonta</taxon>
        <taxon>Unionida</taxon>
        <taxon>Unionoidea</taxon>
        <taxon>Unionidae</taxon>
        <taxon>Ambleminae</taxon>
        <taxon>Lampsilini</taxon>
        <taxon>Potamilus</taxon>
    </lineage>
</organism>
<protein>
    <submittedName>
        <fullName evidence="2">Uncharacterized protein</fullName>
    </submittedName>
</protein>
<dbReference type="AlphaFoldDB" id="A0AAE0W2F6"/>
<keyword evidence="3" id="KW-1185">Reference proteome</keyword>
<feature type="region of interest" description="Disordered" evidence="1">
    <location>
        <begin position="1"/>
        <end position="35"/>
    </location>
</feature>
<gene>
    <name evidence="2" type="ORF">CHS0354_037566</name>
</gene>
<sequence>MDIPFSSKESTDRTEVLPHSKLDRNTIPAKQRTPVRRREQRLDIFSTLVQTPRHKEFPQAIPGPSNITTI</sequence>